<evidence type="ECO:0000313" key="2">
    <source>
        <dbReference type="Proteomes" id="UP001385951"/>
    </source>
</evidence>
<evidence type="ECO:0008006" key="3">
    <source>
        <dbReference type="Google" id="ProtNLM"/>
    </source>
</evidence>
<sequence>MDSDDERLLQATERRNIWGEHQPWSIAYRLKEDKHLADRLSRFLSTMRGFHLGATDLAGRHERRYTSLRKRWDDFSSDVQFIKLHSTRVGTHDWTLPQTQQKDNKGESVGPLWKPNSEAIEKYFESFQRKWRLRESWPISWYINNVDSINRDIAANSPIFQRICLTHLPVEIIHIVMAFSGSSDARQLGNTCKLFREISLSYIYGNYHIRLASEKVTERPDTNRYFLEMHALMLEEIEYLMSRPDIRKGIHHLRVSDHWLCDLPKPSFSDKKLQGYYDTLRSDLRKLIPELPNLHAITLNGWGISLPMMSSILRHDKIRSIKFNYCAGRLSGASECIRLSPVDLAMLDNGRNSQDLWLVLYSLPNIRSLTISGGLGPAGVEPCLPSASLRTGLNNPFLSLERFIAHPMMYDELRHLITWMNNAKGPHRNQPLRLTHFKLMLDGGMDEEEVKKVLNALRGSPLRVLSLGFLSYVDPELMGFIANTCPDLTALTLVTPGDRFAHDAVDWNSPSWMFARVLSRFSRLKHLVWYFPHDYIMSNDPTTYVLHFFENGFPTKAEWDANYAHLDIENFNDATTVARCLGANCPSLETIAFFAWYPVVYRRSKADGGWYLDGTSATKALISHLNPKPSDTDWPKDWI</sequence>
<protein>
    <recommendedName>
        <fullName evidence="3">F-box domain-containing protein</fullName>
    </recommendedName>
</protein>
<dbReference type="Proteomes" id="UP001385951">
    <property type="component" value="Unassembled WGS sequence"/>
</dbReference>
<dbReference type="EMBL" id="JASBNA010000020">
    <property type="protein sequence ID" value="KAK7685572.1"/>
    <property type="molecule type" value="Genomic_DNA"/>
</dbReference>
<keyword evidence="2" id="KW-1185">Reference proteome</keyword>
<comment type="caution">
    <text evidence="1">The sequence shown here is derived from an EMBL/GenBank/DDBJ whole genome shotgun (WGS) entry which is preliminary data.</text>
</comment>
<dbReference type="SUPFAM" id="SSF52047">
    <property type="entry name" value="RNI-like"/>
    <property type="match status" value="1"/>
</dbReference>
<dbReference type="InterPro" id="IPR032675">
    <property type="entry name" value="LRR_dom_sf"/>
</dbReference>
<proteinExistence type="predicted"/>
<accession>A0AAW0G761</accession>
<evidence type="ECO:0000313" key="1">
    <source>
        <dbReference type="EMBL" id="KAK7685572.1"/>
    </source>
</evidence>
<dbReference type="AlphaFoldDB" id="A0AAW0G761"/>
<name>A0AAW0G761_9APHY</name>
<dbReference type="Gene3D" id="3.80.10.10">
    <property type="entry name" value="Ribonuclease Inhibitor"/>
    <property type="match status" value="1"/>
</dbReference>
<reference evidence="1 2" key="1">
    <citation type="submission" date="2022-09" db="EMBL/GenBank/DDBJ databases">
        <authorList>
            <person name="Palmer J.M."/>
        </authorList>
    </citation>
    <scope>NUCLEOTIDE SEQUENCE [LARGE SCALE GENOMIC DNA]</scope>
    <source>
        <strain evidence="1 2">DSM 7382</strain>
    </source>
</reference>
<organism evidence="1 2">
    <name type="scientific">Cerrena zonata</name>
    <dbReference type="NCBI Taxonomy" id="2478898"/>
    <lineage>
        <taxon>Eukaryota</taxon>
        <taxon>Fungi</taxon>
        <taxon>Dikarya</taxon>
        <taxon>Basidiomycota</taxon>
        <taxon>Agaricomycotina</taxon>
        <taxon>Agaricomycetes</taxon>
        <taxon>Polyporales</taxon>
        <taxon>Cerrenaceae</taxon>
        <taxon>Cerrena</taxon>
    </lineage>
</organism>
<gene>
    <name evidence="1" type="ORF">QCA50_011439</name>
</gene>